<organism evidence="2 3">
    <name type="scientific">Candidatus Aquicultor primus</name>
    <dbReference type="NCBI Taxonomy" id="1797195"/>
    <lineage>
        <taxon>Bacteria</taxon>
        <taxon>Bacillati</taxon>
        <taxon>Actinomycetota</taxon>
        <taxon>Candidatus Aquicultoria</taxon>
        <taxon>Candidatus Aquicultorales</taxon>
        <taxon>Candidatus Aquicultoraceae</taxon>
        <taxon>Candidatus Aquicultor</taxon>
    </lineage>
</organism>
<reference evidence="2 3" key="1">
    <citation type="journal article" date="2016" name="Nat. Commun.">
        <title>Thousands of microbial genomes shed light on interconnected biogeochemical processes in an aquifer system.</title>
        <authorList>
            <person name="Anantharaman K."/>
            <person name="Brown C.T."/>
            <person name="Hug L.A."/>
            <person name="Sharon I."/>
            <person name="Castelle C.J."/>
            <person name="Probst A.J."/>
            <person name="Thomas B.C."/>
            <person name="Singh A."/>
            <person name="Wilkins M.J."/>
            <person name="Karaoz U."/>
            <person name="Brodie E.L."/>
            <person name="Williams K.H."/>
            <person name="Hubbard S.S."/>
            <person name="Banfield J.F."/>
        </authorList>
    </citation>
    <scope>NUCLEOTIDE SEQUENCE [LARGE SCALE GENOMIC DNA]</scope>
</reference>
<keyword evidence="1" id="KW-0812">Transmembrane</keyword>
<gene>
    <name evidence="2" type="ORF">A2074_02735</name>
</gene>
<proteinExistence type="predicted"/>
<evidence type="ECO:0000313" key="3">
    <source>
        <dbReference type="Proteomes" id="UP000178086"/>
    </source>
</evidence>
<accession>A0A1F2UMJ0</accession>
<feature type="transmembrane region" description="Helical" evidence="1">
    <location>
        <begin position="32"/>
        <end position="53"/>
    </location>
</feature>
<comment type="caution">
    <text evidence="2">The sequence shown here is derived from an EMBL/GenBank/DDBJ whole genome shotgun (WGS) entry which is preliminary data.</text>
</comment>
<dbReference type="EMBL" id="MELI01000051">
    <property type="protein sequence ID" value="OFW34182.1"/>
    <property type="molecule type" value="Genomic_DNA"/>
</dbReference>
<dbReference type="AlphaFoldDB" id="A0A1F2UMJ0"/>
<evidence type="ECO:0000313" key="2">
    <source>
        <dbReference type="EMBL" id="OFW34182.1"/>
    </source>
</evidence>
<protein>
    <submittedName>
        <fullName evidence="2">TIGR03987 family protein</fullName>
    </submittedName>
</protein>
<feature type="transmembrane region" description="Helical" evidence="1">
    <location>
        <begin position="65"/>
        <end position="87"/>
    </location>
</feature>
<dbReference type="InterPro" id="IPR023813">
    <property type="entry name" value="HsmA-like"/>
</dbReference>
<evidence type="ECO:0000256" key="1">
    <source>
        <dbReference type="SAM" id="Phobius"/>
    </source>
</evidence>
<dbReference type="NCBIfam" id="TIGR03987">
    <property type="entry name" value="HsmA family protein"/>
    <property type="match status" value="1"/>
</dbReference>
<feature type="transmembrane region" description="Helical" evidence="1">
    <location>
        <begin position="99"/>
        <end position="119"/>
    </location>
</feature>
<keyword evidence="1" id="KW-1133">Transmembrane helix</keyword>
<sequence>MSGAASIIITLALLCYSIGVWSERISGILKPWHLVFFWLGLVFDTWGTGLMFAMADGMTFDVHGVTGTLAIVLMFAHAIWASIVLARRDECWITSFHKLSVAVWAIWLIPFFSPMFFALG</sequence>
<keyword evidence="1" id="KW-0472">Membrane</keyword>
<dbReference type="Proteomes" id="UP000178086">
    <property type="component" value="Unassembled WGS sequence"/>
</dbReference>
<name>A0A1F2UMJ0_9ACTN</name>